<sequence>MLALRLARGAQAVVQLRRLLVSVASAGTGFLLLCALGYAMGHPDAPAESATRLAWCLVPLAATVYLAVSVARCDPGTRPRSGLSAIGLGPIRLMMLAVTSTALACTLGSLLALLFFLHLRGDLTGLPFDGAAAELLAADRPLPVPAVITLLVLVPLTASTAALFVLRPGARKDAETPEPPEPRPPVPAPGGLPWGVALLAIGLASETYAGRGTGAAALPGAGGLPGTGGLGGSSAGVLAGWCLAALGLAFAGPGLTHLCGRMLQAVRPGALRMLAGRVLQTEAQRIGRPLGLLCAVASGVYAAARLHGGNQLDLGPLTLLGTVVVAGCAIATVLTAAVESRQFHADTTAALQQMGAPASMLRKAAALRAGMLFLVFGPLTWVVAELAAVPLIS</sequence>
<accession>A0A177HVY6</accession>
<evidence type="ECO:0000313" key="2">
    <source>
        <dbReference type="EMBL" id="OAH14757.1"/>
    </source>
</evidence>
<name>A0A177HVY6_9ACTN</name>
<keyword evidence="1" id="KW-0812">Transmembrane</keyword>
<dbReference type="AlphaFoldDB" id="A0A177HVY6"/>
<keyword evidence="1" id="KW-0472">Membrane</keyword>
<dbReference type="Proteomes" id="UP000077381">
    <property type="component" value="Unassembled WGS sequence"/>
</dbReference>
<protein>
    <submittedName>
        <fullName evidence="2">Uncharacterized protein</fullName>
    </submittedName>
</protein>
<feature type="transmembrane region" description="Helical" evidence="1">
    <location>
        <begin position="20"/>
        <end position="40"/>
    </location>
</feature>
<feature type="transmembrane region" description="Helical" evidence="1">
    <location>
        <begin position="52"/>
        <end position="72"/>
    </location>
</feature>
<dbReference type="OrthoDB" id="4216285at2"/>
<dbReference type="PATRIC" id="fig|1716141.3.peg.1935"/>
<feature type="transmembrane region" description="Helical" evidence="1">
    <location>
        <begin position="93"/>
        <end position="117"/>
    </location>
</feature>
<keyword evidence="3" id="KW-1185">Reference proteome</keyword>
<organism evidence="2 3">
    <name type="scientific">Streptomyces jeddahensis</name>
    <dbReference type="NCBI Taxonomy" id="1716141"/>
    <lineage>
        <taxon>Bacteria</taxon>
        <taxon>Bacillati</taxon>
        <taxon>Actinomycetota</taxon>
        <taxon>Actinomycetes</taxon>
        <taxon>Kitasatosporales</taxon>
        <taxon>Streptomycetaceae</taxon>
        <taxon>Streptomyces</taxon>
    </lineage>
</organism>
<feature type="transmembrane region" description="Helical" evidence="1">
    <location>
        <begin position="144"/>
        <end position="166"/>
    </location>
</feature>
<keyword evidence="1" id="KW-1133">Transmembrane helix</keyword>
<dbReference type="RefSeq" id="WP_067274469.1">
    <property type="nucleotide sequence ID" value="NZ_LOHS01000057.1"/>
</dbReference>
<gene>
    <name evidence="2" type="ORF">STSP_18440</name>
</gene>
<feature type="transmembrane region" description="Helical" evidence="1">
    <location>
        <begin position="316"/>
        <end position="338"/>
    </location>
</feature>
<feature type="transmembrane region" description="Helical" evidence="1">
    <location>
        <begin position="286"/>
        <end position="304"/>
    </location>
</feature>
<feature type="transmembrane region" description="Helical" evidence="1">
    <location>
        <begin position="369"/>
        <end position="392"/>
    </location>
</feature>
<dbReference type="STRING" id="1716141.STSP_18440"/>
<evidence type="ECO:0000313" key="3">
    <source>
        <dbReference type="Proteomes" id="UP000077381"/>
    </source>
</evidence>
<dbReference type="EMBL" id="LOHS01000057">
    <property type="protein sequence ID" value="OAH14757.1"/>
    <property type="molecule type" value="Genomic_DNA"/>
</dbReference>
<reference evidence="2 3" key="1">
    <citation type="submission" date="2015-12" db="EMBL/GenBank/DDBJ databases">
        <title>Genome sequence of Streptomyces sp. G25.</title>
        <authorList>
            <person name="Poehlein A."/>
            <person name="Roettig A."/>
            <person name="Hiessl S."/>
            <person name="Hauschild P."/>
            <person name="Schauer J."/>
            <person name="Madkour M.H."/>
            <person name="Al-Ansari A.M."/>
            <person name="Almakishah N.H."/>
            <person name="Steinbuechel A."/>
            <person name="Daniel R."/>
        </authorList>
    </citation>
    <scope>NUCLEOTIDE SEQUENCE [LARGE SCALE GENOMIC DNA]</scope>
    <source>
        <strain evidence="3">G25(2015)</strain>
    </source>
</reference>
<comment type="caution">
    <text evidence="2">The sequence shown here is derived from an EMBL/GenBank/DDBJ whole genome shotgun (WGS) entry which is preliminary data.</text>
</comment>
<evidence type="ECO:0000256" key="1">
    <source>
        <dbReference type="SAM" id="Phobius"/>
    </source>
</evidence>
<proteinExistence type="predicted"/>